<gene>
    <name evidence="10" type="primary">glmS</name>
    <name evidence="13" type="ORF">BKE30_06280</name>
</gene>
<evidence type="ECO:0000259" key="11">
    <source>
        <dbReference type="PROSITE" id="PS51278"/>
    </source>
</evidence>
<dbReference type="PANTHER" id="PTHR10937">
    <property type="entry name" value="GLUCOSAMINE--FRUCTOSE-6-PHOSPHATE AMINOTRANSFERASE, ISOMERIZING"/>
    <property type="match status" value="1"/>
</dbReference>
<feature type="active site" description="Nucleophile; for GATase activity" evidence="10">
    <location>
        <position position="2"/>
    </location>
</feature>
<keyword evidence="8" id="KW-0677">Repeat</keyword>
<dbReference type="GO" id="GO:0046349">
    <property type="term" value="P:amino sugar biosynthetic process"/>
    <property type="evidence" value="ECO:0007669"/>
    <property type="project" value="UniProtKB-ARBA"/>
</dbReference>
<proteinExistence type="inferred from homology"/>
<dbReference type="GO" id="GO:0005829">
    <property type="term" value="C:cytosol"/>
    <property type="evidence" value="ECO:0007669"/>
    <property type="project" value="TreeGrafter"/>
</dbReference>
<dbReference type="Gene3D" id="3.40.50.10490">
    <property type="entry name" value="Glucose-6-phosphate isomerase like protein, domain 1"/>
    <property type="match status" value="2"/>
</dbReference>
<sequence length="612" mass="66685">MCGIVGGIAERHLAAVLIEGLKKLEYRGYDSAGVALLENGQIARAREAGKVALLEASVKISKIDGSIGIAHTRWATHGKPTQDNAHPHMSGDVAVVHNGIIENYQELKAELEQAGYVFLSQTDSEVVAHLVHQALQQQNNLLKAVQAIVPRLHGAYALGIIDANHPDELIAVRQGSPLVLGLGIGENFIGSDQLALLPVTNRFIYLEEGDIVRLTRSDIEIYHQGELVSRAVNELDISVSSSDKGGFKHYMLKEIYEQPDAIQHTLSVGLDHDQLKDDFLSSGNAVLPAIQHVQIIACGTSYHAGMVAKYWCEQLIGLSCQVEIASEFRYRSPVVLNNTLFIYISQSGETADTLAALRDIDKRAAAAQKNIVSLALCNVPTSSLVRETDLHLLTQAGPEIGVASTKAFTTQLAALMLLVLKLGKINGTLDDAQEQELVQALWQTPKIINQCLALDKDIEAMSRQFVEKRHTLFLGRGTQYPIALEGALKLKEISYIHAEGYAAGELKHGPLALVDNDMPVVVLAANDFMLDKLKSNMQEVQARGGELFVFADEHSGIANSDRQHVVYIPTANAWIAPIVYSVPVQLLSYHVAVLRGTDVDQPRNLAKSVTVE</sequence>
<dbReference type="InterPro" id="IPR035466">
    <property type="entry name" value="GlmS/AgaS_SIS"/>
</dbReference>
<evidence type="ECO:0000256" key="3">
    <source>
        <dbReference type="ARBA" id="ARBA00012916"/>
    </source>
</evidence>
<dbReference type="RefSeq" id="WP_076877756.1">
    <property type="nucleotide sequence ID" value="NZ_MLCN01000014.1"/>
</dbReference>
<dbReference type="AlphaFoldDB" id="A0A1S8CWA9"/>
<dbReference type="SUPFAM" id="SSF56235">
    <property type="entry name" value="N-terminal nucleophile aminohydrolases (Ntn hydrolases)"/>
    <property type="match status" value="1"/>
</dbReference>
<feature type="active site" description="For Fru-6P isomerization activity" evidence="10">
    <location>
        <position position="607"/>
    </location>
</feature>
<dbReference type="GO" id="GO:0006047">
    <property type="term" value="P:UDP-N-acetylglucosamine metabolic process"/>
    <property type="evidence" value="ECO:0007669"/>
    <property type="project" value="TreeGrafter"/>
</dbReference>
<feature type="domain" description="SIS" evidence="12">
    <location>
        <begin position="282"/>
        <end position="428"/>
    </location>
</feature>
<reference evidence="13 14" key="1">
    <citation type="submission" date="2016-10" db="EMBL/GenBank/DDBJ databases">
        <title>Draft Genome sequence of Alkanindiges sp. strain H1.</title>
        <authorList>
            <person name="Subhash Y."/>
            <person name="Lee S."/>
        </authorList>
    </citation>
    <scope>NUCLEOTIDE SEQUENCE [LARGE SCALE GENOMIC DNA]</scope>
    <source>
        <strain evidence="13 14">H1</strain>
    </source>
</reference>
<dbReference type="STRING" id="1907941.BKE30_06280"/>
<evidence type="ECO:0000256" key="7">
    <source>
        <dbReference type="ARBA" id="ARBA00022679"/>
    </source>
</evidence>
<dbReference type="FunFam" id="3.40.50.10490:FF:000001">
    <property type="entry name" value="Glutamine--fructose-6-phosphate aminotransferase [isomerizing]"/>
    <property type="match status" value="1"/>
</dbReference>
<dbReference type="EC" id="2.6.1.16" evidence="3 10"/>
<evidence type="ECO:0000256" key="8">
    <source>
        <dbReference type="ARBA" id="ARBA00022737"/>
    </source>
</evidence>
<dbReference type="InterPro" id="IPR029055">
    <property type="entry name" value="Ntn_hydrolases_N"/>
</dbReference>
<dbReference type="PROSITE" id="PS51464">
    <property type="entry name" value="SIS"/>
    <property type="match status" value="2"/>
</dbReference>
<dbReference type="Pfam" id="PF01380">
    <property type="entry name" value="SIS"/>
    <property type="match status" value="2"/>
</dbReference>
<dbReference type="InterPro" id="IPR001347">
    <property type="entry name" value="SIS_dom"/>
</dbReference>
<comment type="caution">
    <text evidence="13">The sequence shown here is derived from an EMBL/GenBank/DDBJ whole genome shotgun (WGS) entry which is preliminary data.</text>
</comment>
<evidence type="ECO:0000256" key="5">
    <source>
        <dbReference type="ARBA" id="ARBA00022490"/>
    </source>
</evidence>
<keyword evidence="7 10" id="KW-0808">Transferase</keyword>
<dbReference type="FunFam" id="3.60.20.10:FF:000006">
    <property type="entry name" value="Glutamine--fructose-6-phosphate aminotransferase [isomerizing]"/>
    <property type="match status" value="1"/>
</dbReference>
<evidence type="ECO:0000256" key="10">
    <source>
        <dbReference type="HAMAP-Rule" id="MF_00164"/>
    </source>
</evidence>
<dbReference type="InterPro" id="IPR046348">
    <property type="entry name" value="SIS_dom_sf"/>
</dbReference>
<dbReference type="Gene3D" id="3.60.20.10">
    <property type="entry name" value="Glutamine Phosphoribosylpyrophosphate, subunit 1, domain 1"/>
    <property type="match status" value="1"/>
</dbReference>
<dbReference type="InterPro" id="IPR035490">
    <property type="entry name" value="GlmS/FrlB_SIS"/>
</dbReference>
<name>A0A1S8CWA9_9GAMM</name>
<dbReference type="SUPFAM" id="SSF53697">
    <property type="entry name" value="SIS domain"/>
    <property type="match status" value="1"/>
</dbReference>
<evidence type="ECO:0000313" key="14">
    <source>
        <dbReference type="Proteomes" id="UP000192132"/>
    </source>
</evidence>
<dbReference type="CDD" id="cd05008">
    <property type="entry name" value="SIS_GlmS_GlmD_1"/>
    <property type="match status" value="1"/>
</dbReference>
<dbReference type="GO" id="GO:0004360">
    <property type="term" value="F:glutamine-fructose-6-phosphate transaminase (isomerizing) activity"/>
    <property type="evidence" value="ECO:0007669"/>
    <property type="project" value="UniProtKB-UniRule"/>
</dbReference>
<dbReference type="CDD" id="cd05009">
    <property type="entry name" value="SIS_GlmS_GlmD_2"/>
    <property type="match status" value="1"/>
</dbReference>
<comment type="function">
    <text evidence="10">Catalyzes the first step in hexosamine metabolism, converting fructose-6P into glucosamine-6P using glutamine as a nitrogen source.</text>
</comment>
<feature type="domain" description="SIS" evidence="12">
    <location>
        <begin position="461"/>
        <end position="602"/>
    </location>
</feature>
<dbReference type="NCBIfam" id="NF001484">
    <property type="entry name" value="PRK00331.1"/>
    <property type="match status" value="1"/>
</dbReference>
<dbReference type="CDD" id="cd00714">
    <property type="entry name" value="GFAT"/>
    <property type="match status" value="1"/>
</dbReference>
<evidence type="ECO:0000256" key="6">
    <source>
        <dbReference type="ARBA" id="ARBA00022576"/>
    </source>
</evidence>
<accession>A0A1S8CWA9</accession>
<dbReference type="PANTHER" id="PTHR10937:SF0">
    <property type="entry name" value="GLUTAMINE--FRUCTOSE-6-PHOSPHATE TRANSAMINASE (ISOMERIZING)"/>
    <property type="match status" value="1"/>
</dbReference>
<evidence type="ECO:0000256" key="2">
    <source>
        <dbReference type="ARBA" id="ARBA00004496"/>
    </source>
</evidence>
<dbReference type="InterPro" id="IPR047084">
    <property type="entry name" value="GFAT_N"/>
</dbReference>
<keyword evidence="6 10" id="KW-0032">Aminotransferase</keyword>
<dbReference type="EMBL" id="MLCN01000014">
    <property type="protein sequence ID" value="ONG41029.1"/>
    <property type="molecule type" value="Genomic_DNA"/>
</dbReference>
<dbReference type="GO" id="GO:0006002">
    <property type="term" value="P:fructose 6-phosphate metabolic process"/>
    <property type="evidence" value="ECO:0007669"/>
    <property type="project" value="TreeGrafter"/>
</dbReference>
<keyword evidence="9" id="KW-0315">Glutamine amidotransferase</keyword>
<feature type="domain" description="Glutamine amidotransferase type-2" evidence="11">
    <location>
        <begin position="2"/>
        <end position="217"/>
    </location>
</feature>
<keyword evidence="14" id="KW-1185">Reference proteome</keyword>
<dbReference type="Pfam" id="PF13522">
    <property type="entry name" value="GATase_6"/>
    <property type="match status" value="1"/>
</dbReference>
<dbReference type="HAMAP" id="MF_00164">
    <property type="entry name" value="GlmS"/>
    <property type="match status" value="1"/>
</dbReference>
<dbReference type="PROSITE" id="PS51278">
    <property type="entry name" value="GATASE_TYPE_2"/>
    <property type="match status" value="1"/>
</dbReference>
<dbReference type="FunFam" id="3.40.50.10490:FF:000002">
    <property type="entry name" value="Glutamine--fructose-6-phosphate aminotransferase [isomerizing]"/>
    <property type="match status" value="1"/>
</dbReference>
<evidence type="ECO:0000256" key="1">
    <source>
        <dbReference type="ARBA" id="ARBA00001031"/>
    </source>
</evidence>
<dbReference type="GO" id="GO:0097367">
    <property type="term" value="F:carbohydrate derivative binding"/>
    <property type="evidence" value="ECO:0007669"/>
    <property type="project" value="InterPro"/>
</dbReference>
<evidence type="ECO:0000256" key="4">
    <source>
        <dbReference type="ARBA" id="ARBA00016090"/>
    </source>
</evidence>
<protein>
    <recommendedName>
        <fullName evidence="4 10">Glutamine--fructose-6-phosphate aminotransferase [isomerizing]</fullName>
        <ecNumber evidence="3 10">2.6.1.16</ecNumber>
    </recommendedName>
    <alternativeName>
        <fullName evidence="10">D-fructose-6-phosphate amidotransferase</fullName>
    </alternativeName>
    <alternativeName>
        <fullName evidence="10">GFAT</fullName>
    </alternativeName>
    <alternativeName>
        <fullName evidence="10">Glucosamine-6-phosphate synthase</fullName>
    </alternativeName>
    <alternativeName>
        <fullName evidence="10">Hexosephosphate aminotransferase</fullName>
    </alternativeName>
    <alternativeName>
        <fullName evidence="10">L-glutamine--D-fructose-6-phosphate amidotransferase</fullName>
    </alternativeName>
</protein>
<evidence type="ECO:0000313" key="13">
    <source>
        <dbReference type="EMBL" id="ONG41029.1"/>
    </source>
</evidence>
<dbReference type="Proteomes" id="UP000192132">
    <property type="component" value="Unassembled WGS sequence"/>
</dbReference>
<dbReference type="NCBIfam" id="TIGR01135">
    <property type="entry name" value="glmS"/>
    <property type="match status" value="1"/>
</dbReference>
<keyword evidence="5 10" id="KW-0963">Cytoplasm</keyword>
<dbReference type="GO" id="GO:0006487">
    <property type="term" value="P:protein N-linked glycosylation"/>
    <property type="evidence" value="ECO:0007669"/>
    <property type="project" value="TreeGrafter"/>
</dbReference>
<feature type="initiator methionine" description="Removed" evidence="10">
    <location>
        <position position="1"/>
    </location>
</feature>
<dbReference type="InterPro" id="IPR005855">
    <property type="entry name" value="GFAT"/>
</dbReference>
<comment type="catalytic activity">
    <reaction evidence="1 10">
        <text>D-fructose 6-phosphate + L-glutamine = D-glucosamine 6-phosphate + L-glutamate</text>
        <dbReference type="Rhea" id="RHEA:13237"/>
        <dbReference type="ChEBI" id="CHEBI:29985"/>
        <dbReference type="ChEBI" id="CHEBI:58359"/>
        <dbReference type="ChEBI" id="CHEBI:58725"/>
        <dbReference type="ChEBI" id="CHEBI:61527"/>
        <dbReference type="EC" id="2.6.1.16"/>
    </reaction>
</comment>
<dbReference type="OrthoDB" id="9761808at2"/>
<comment type="subcellular location">
    <subcellularLocation>
        <location evidence="2 10">Cytoplasm</location>
    </subcellularLocation>
</comment>
<organism evidence="13 14">
    <name type="scientific">Alkanindiges hydrocarboniclasticus</name>
    <dbReference type="NCBI Taxonomy" id="1907941"/>
    <lineage>
        <taxon>Bacteria</taxon>
        <taxon>Pseudomonadati</taxon>
        <taxon>Pseudomonadota</taxon>
        <taxon>Gammaproteobacteria</taxon>
        <taxon>Moraxellales</taxon>
        <taxon>Moraxellaceae</taxon>
        <taxon>Alkanindiges</taxon>
    </lineage>
</organism>
<dbReference type="GO" id="GO:0005975">
    <property type="term" value="P:carbohydrate metabolic process"/>
    <property type="evidence" value="ECO:0007669"/>
    <property type="project" value="UniProtKB-UniRule"/>
</dbReference>
<comment type="subunit">
    <text evidence="10">Homodimer.</text>
</comment>
<evidence type="ECO:0000259" key="12">
    <source>
        <dbReference type="PROSITE" id="PS51464"/>
    </source>
</evidence>
<dbReference type="InterPro" id="IPR017932">
    <property type="entry name" value="GATase_2_dom"/>
</dbReference>
<evidence type="ECO:0000256" key="9">
    <source>
        <dbReference type="ARBA" id="ARBA00022962"/>
    </source>
</evidence>